<evidence type="ECO:0000313" key="5">
    <source>
        <dbReference type="EMBL" id="TCO38886.1"/>
    </source>
</evidence>
<dbReference type="Gene3D" id="2.130.10.130">
    <property type="entry name" value="Integrin alpha, N-terminal"/>
    <property type="match status" value="2"/>
</dbReference>
<evidence type="ECO:0000256" key="4">
    <source>
        <dbReference type="SAM" id="SignalP"/>
    </source>
</evidence>
<dbReference type="Pfam" id="PF14312">
    <property type="entry name" value="FG-GAP_2"/>
    <property type="match status" value="5"/>
</dbReference>
<name>A0A4R2I501_9GAMM</name>
<keyword evidence="1 4" id="KW-0732">Signal</keyword>
<dbReference type="InterPro" id="IPR013517">
    <property type="entry name" value="FG-GAP"/>
</dbReference>
<dbReference type="EMBL" id="SLWQ01000007">
    <property type="protein sequence ID" value="TCO38886.1"/>
    <property type="molecule type" value="Genomic_DNA"/>
</dbReference>
<gene>
    <name evidence="5" type="ORF">EV148_107174</name>
</gene>
<comment type="caution">
    <text evidence="5">The sequence shown here is derived from an EMBL/GenBank/DDBJ whole genome shotgun (WGS) entry which is preliminary data.</text>
</comment>
<keyword evidence="2" id="KW-0677">Repeat</keyword>
<dbReference type="OrthoDB" id="5956752at2"/>
<evidence type="ECO:0000256" key="2">
    <source>
        <dbReference type="ARBA" id="ARBA00022737"/>
    </source>
</evidence>
<dbReference type="PROSITE" id="PS51470">
    <property type="entry name" value="FG_GAP"/>
    <property type="match status" value="2"/>
</dbReference>
<keyword evidence="3" id="KW-0325">Glycoprotein</keyword>
<proteinExistence type="predicted"/>
<dbReference type="AlphaFoldDB" id="A0A4R2I501"/>
<evidence type="ECO:0000256" key="1">
    <source>
        <dbReference type="ARBA" id="ARBA00022729"/>
    </source>
</evidence>
<evidence type="ECO:0000256" key="3">
    <source>
        <dbReference type="ARBA" id="ARBA00023180"/>
    </source>
</evidence>
<reference evidence="5 6" key="1">
    <citation type="journal article" date="2015" name="Stand. Genomic Sci.">
        <title>Genomic Encyclopedia of Bacterial and Archaeal Type Strains, Phase III: the genomes of soil and plant-associated and newly described type strains.</title>
        <authorList>
            <person name="Whitman W.B."/>
            <person name="Woyke T."/>
            <person name="Klenk H.P."/>
            <person name="Zhou Y."/>
            <person name="Lilburn T.G."/>
            <person name="Beck B.J."/>
            <person name="De Vos P."/>
            <person name="Vandamme P."/>
            <person name="Eisen J.A."/>
            <person name="Garrity G."/>
            <person name="Hugenholtz P."/>
            <person name="Kyrpides N.C."/>
        </authorList>
    </citation>
    <scope>NUCLEOTIDE SEQUENCE [LARGE SCALE GENOMIC DNA]</scope>
    <source>
        <strain evidence="5 6">A3</strain>
    </source>
</reference>
<dbReference type="Proteomes" id="UP000294862">
    <property type="component" value="Unassembled WGS sequence"/>
</dbReference>
<feature type="signal peptide" evidence="4">
    <location>
        <begin position="1"/>
        <end position="28"/>
    </location>
</feature>
<dbReference type="InterPro" id="IPR028994">
    <property type="entry name" value="Integrin_alpha_N"/>
</dbReference>
<dbReference type="RefSeq" id="WP_131999094.1">
    <property type="nucleotide sequence ID" value="NZ_SLWQ01000007.1"/>
</dbReference>
<sequence>MLTSQPYRAPAGALLLALAGMFTQPASAAPPRLWQASDAMHYPGLAHGALPLPAMARAGTAAPGTASAWIEQKIAPADGGAGDLYGFRVLVAGDTAFVSAPAPLARAGAVYVYHLDGANWVETQKISATPPPSTPPNWSDFFGWSLSLSQSGDKLLVGAPETFNPMAGPAGGAYLFARGDDGTWSQVQDFAPPVPITLTWFGRAVALSGDVVLIGEPSYNMTTEGGRGAVHAFAESGGTWSLVQTIRASDGVNMDDHYYGGAIASDGSTVVIGAPGADFSSSGEYPTGSAYVYTNDGGMFTETQKIVAADGADGDQFGYALSLSGTDLLVGAPAAMVGGNVHQGAAYVFDGSGGSFVQAQKLVDDAGEAYDQFGQSVSLRGGVALVGMWSYNDEPGSTPPPPKAGHVGLYTTSGSGWSLAQTLAGGSGSDGDSYGWDVSTDGVTVLIGADADGSIAQYQGAAYFYANDTIFADGYEG</sequence>
<keyword evidence="6" id="KW-1185">Reference proteome</keyword>
<dbReference type="SMART" id="SM00191">
    <property type="entry name" value="Int_alpha"/>
    <property type="match status" value="5"/>
</dbReference>
<evidence type="ECO:0000313" key="6">
    <source>
        <dbReference type="Proteomes" id="UP000294862"/>
    </source>
</evidence>
<feature type="chain" id="PRO_5020327438" evidence="4">
    <location>
        <begin position="29"/>
        <end position="477"/>
    </location>
</feature>
<dbReference type="InterPro" id="IPR013519">
    <property type="entry name" value="Int_alpha_beta-p"/>
</dbReference>
<dbReference type="PANTHER" id="PTHR36220:SF1">
    <property type="entry name" value="GAMMA TUBULIN COMPLEX COMPONENT C-TERMINAL DOMAIN-CONTAINING PROTEIN"/>
    <property type="match status" value="1"/>
</dbReference>
<protein>
    <submittedName>
        <fullName evidence="5">FG-GAP repeat protein</fullName>
    </submittedName>
</protein>
<accession>A0A4R2I501</accession>
<dbReference type="PANTHER" id="PTHR36220">
    <property type="entry name" value="UNNAMED PRODUCT"/>
    <property type="match status" value="1"/>
</dbReference>
<organism evidence="5 6">
    <name type="scientific">Dokdonella fugitiva</name>
    <dbReference type="NCBI Taxonomy" id="328517"/>
    <lineage>
        <taxon>Bacteria</taxon>
        <taxon>Pseudomonadati</taxon>
        <taxon>Pseudomonadota</taxon>
        <taxon>Gammaproteobacteria</taxon>
        <taxon>Lysobacterales</taxon>
        <taxon>Rhodanobacteraceae</taxon>
        <taxon>Dokdonella</taxon>
    </lineage>
</organism>
<dbReference type="SUPFAM" id="SSF69318">
    <property type="entry name" value="Integrin alpha N-terminal domain"/>
    <property type="match status" value="1"/>
</dbReference>